<name>A0A811V959_CERCA</name>
<sequence>MPHSEIAYAICNHLTYSNLLRSGGEKVNPSNDCSSSSAQSDVSAIAVILTVTVRDTFGVIARKTNESGVNYRNINSFFLTYVRHGMEAAKVALRATADENGVAMKCRQCKLCCCLLAATKTTRGAATAVACLWQCNYNGVQQLWGVKVAKTNATIDKSNEQKGDENNIK</sequence>
<comment type="caution">
    <text evidence="1">The sequence shown here is derived from an EMBL/GenBank/DDBJ whole genome shotgun (WGS) entry which is preliminary data.</text>
</comment>
<dbReference type="Proteomes" id="UP000606786">
    <property type="component" value="Unassembled WGS sequence"/>
</dbReference>
<evidence type="ECO:0000313" key="2">
    <source>
        <dbReference type="Proteomes" id="UP000606786"/>
    </source>
</evidence>
<gene>
    <name evidence="1" type="ORF">CCAP1982_LOCUS19642</name>
</gene>
<evidence type="ECO:0000313" key="1">
    <source>
        <dbReference type="EMBL" id="CAD7011554.1"/>
    </source>
</evidence>
<dbReference type="EMBL" id="CAJHJT010000056">
    <property type="protein sequence ID" value="CAD7011554.1"/>
    <property type="molecule type" value="Genomic_DNA"/>
</dbReference>
<dbReference type="AlphaFoldDB" id="A0A811V959"/>
<proteinExistence type="predicted"/>
<accession>A0A811V959</accession>
<keyword evidence="2" id="KW-1185">Reference proteome</keyword>
<reference evidence="1" key="1">
    <citation type="submission" date="2020-11" db="EMBL/GenBank/DDBJ databases">
        <authorList>
            <person name="Whitehead M."/>
        </authorList>
    </citation>
    <scope>NUCLEOTIDE SEQUENCE</scope>
    <source>
        <strain evidence="1">EGII</strain>
    </source>
</reference>
<protein>
    <submittedName>
        <fullName evidence="1">(Mediterranean fruit fly) hypothetical protein</fullName>
    </submittedName>
</protein>
<organism evidence="1 2">
    <name type="scientific">Ceratitis capitata</name>
    <name type="common">Mediterranean fruit fly</name>
    <name type="synonym">Tephritis capitata</name>
    <dbReference type="NCBI Taxonomy" id="7213"/>
    <lineage>
        <taxon>Eukaryota</taxon>
        <taxon>Metazoa</taxon>
        <taxon>Ecdysozoa</taxon>
        <taxon>Arthropoda</taxon>
        <taxon>Hexapoda</taxon>
        <taxon>Insecta</taxon>
        <taxon>Pterygota</taxon>
        <taxon>Neoptera</taxon>
        <taxon>Endopterygota</taxon>
        <taxon>Diptera</taxon>
        <taxon>Brachycera</taxon>
        <taxon>Muscomorpha</taxon>
        <taxon>Tephritoidea</taxon>
        <taxon>Tephritidae</taxon>
        <taxon>Ceratitis</taxon>
        <taxon>Ceratitis</taxon>
    </lineage>
</organism>